<evidence type="ECO:0000313" key="5">
    <source>
        <dbReference type="Proteomes" id="UP000831607"/>
    </source>
</evidence>
<accession>A0ABY4ALA8</accession>
<dbReference type="InterPro" id="IPR008254">
    <property type="entry name" value="Flavodoxin/NO_synth"/>
</dbReference>
<keyword evidence="1" id="KW-0285">Flavoprotein</keyword>
<sequence>MNVSLPSRAELLIIYHSMTGGTHQMAQACAQGARADPSVSVVLKHASQTDTDDILRADGYVFATPEYLGSMSGLMKDCFDRTYYPCLERLQGKPYAVMVCAGSDGQGAVKQIERIVTGWRLKAVAPPIIINVRAQTPERILATKQLTESELDPCVELGAMLGAGLGMGMF</sequence>
<dbReference type="EMBL" id="CP063982">
    <property type="protein sequence ID" value="UOD51074.1"/>
    <property type="molecule type" value="Genomic_DNA"/>
</dbReference>
<evidence type="ECO:0000256" key="2">
    <source>
        <dbReference type="ARBA" id="ARBA00022643"/>
    </source>
</evidence>
<proteinExistence type="predicted"/>
<name>A0ABY4ALA8_9BURK</name>
<evidence type="ECO:0000259" key="3">
    <source>
        <dbReference type="PROSITE" id="PS50902"/>
    </source>
</evidence>
<dbReference type="InterPro" id="IPR029039">
    <property type="entry name" value="Flavoprotein-like_sf"/>
</dbReference>
<keyword evidence="2" id="KW-0288">FMN</keyword>
<gene>
    <name evidence="4" type="ORF">DHf2319_03980</name>
</gene>
<evidence type="ECO:0000256" key="1">
    <source>
        <dbReference type="ARBA" id="ARBA00022630"/>
    </source>
</evidence>
<dbReference type="InterPro" id="IPR005025">
    <property type="entry name" value="FMN_Rdtase-like_dom"/>
</dbReference>
<evidence type="ECO:0000313" key="4">
    <source>
        <dbReference type="EMBL" id="UOD51074.1"/>
    </source>
</evidence>
<dbReference type="Proteomes" id="UP000831607">
    <property type="component" value="Chromosome"/>
</dbReference>
<dbReference type="PROSITE" id="PS50902">
    <property type="entry name" value="FLAVODOXIN_LIKE"/>
    <property type="match status" value="1"/>
</dbReference>
<organism evidence="4 5">
    <name type="scientific">Orrella daihaiensis</name>
    <dbReference type="NCBI Taxonomy" id="2782176"/>
    <lineage>
        <taxon>Bacteria</taxon>
        <taxon>Pseudomonadati</taxon>
        <taxon>Pseudomonadota</taxon>
        <taxon>Betaproteobacteria</taxon>
        <taxon>Burkholderiales</taxon>
        <taxon>Alcaligenaceae</taxon>
        <taxon>Orrella</taxon>
    </lineage>
</organism>
<dbReference type="Gene3D" id="3.40.50.360">
    <property type="match status" value="1"/>
</dbReference>
<keyword evidence="5" id="KW-1185">Reference proteome</keyword>
<feature type="domain" description="Flavodoxin-like" evidence="3">
    <location>
        <begin position="11"/>
        <end position="170"/>
    </location>
</feature>
<dbReference type="Pfam" id="PF03358">
    <property type="entry name" value="FMN_red"/>
    <property type="match status" value="1"/>
</dbReference>
<reference evidence="4 5" key="1">
    <citation type="submission" date="2020-11" db="EMBL/GenBank/DDBJ databases">
        <title>Algicoccus daihaiensis sp.nov., isolated from Daihai Lake in Inner Mongolia.</title>
        <authorList>
            <person name="Kai J."/>
        </authorList>
    </citation>
    <scope>NUCLEOTIDE SEQUENCE [LARGE SCALE GENOMIC DNA]</scope>
    <source>
        <strain evidence="5">f23</strain>
    </source>
</reference>
<dbReference type="SUPFAM" id="SSF52218">
    <property type="entry name" value="Flavoproteins"/>
    <property type="match status" value="1"/>
</dbReference>
<protein>
    <submittedName>
        <fullName evidence="4">NAD(P)H-dependent oxidoreductase</fullName>
    </submittedName>
</protein>